<accession>A0ABV4YCD4</accession>
<proteinExistence type="predicted"/>
<keyword evidence="2" id="KW-1185">Reference proteome</keyword>
<dbReference type="EMBL" id="JBHFNS010000042">
    <property type="protein sequence ID" value="MFB2935565.1"/>
    <property type="molecule type" value="Genomic_DNA"/>
</dbReference>
<dbReference type="Proteomes" id="UP001576776">
    <property type="component" value="Unassembled WGS sequence"/>
</dbReference>
<protein>
    <submittedName>
        <fullName evidence="1">Uncharacterized protein</fullName>
    </submittedName>
</protein>
<evidence type="ECO:0000313" key="2">
    <source>
        <dbReference type="Proteomes" id="UP001576776"/>
    </source>
</evidence>
<comment type="caution">
    <text evidence="1">The sequence shown here is derived from an EMBL/GenBank/DDBJ whole genome shotgun (WGS) entry which is preliminary data.</text>
</comment>
<name>A0ABV4YCD4_9CYAN</name>
<sequence length="53" mass="6300">MRKRINQLNESIHPEELELIVLLLDSWLMASITKVGLIEIVSSEYFLKWYACY</sequence>
<organism evidence="1 2">
    <name type="scientific">Floridaenema fluviatile BLCC-F154</name>
    <dbReference type="NCBI Taxonomy" id="3153640"/>
    <lineage>
        <taxon>Bacteria</taxon>
        <taxon>Bacillati</taxon>
        <taxon>Cyanobacteriota</taxon>
        <taxon>Cyanophyceae</taxon>
        <taxon>Oscillatoriophycideae</taxon>
        <taxon>Aerosakkonematales</taxon>
        <taxon>Aerosakkonemataceae</taxon>
        <taxon>Floridanema</taxon>
        <taxon>Floridanema fluviatile</taxon>
    </lineage>
</organism>
<evidence type="ECO:0000313" key="1">
    <source>
        <dbReference type="EMBL" id="MFB2935565.1"/>
    </source>
</evidence>
<reference evidence="1 2" key="1">
    <citation type="submission" date="2024-09" db="EMBL/GenBank/DDBJ databases">
        <title>Floridaenema gen nov. (Aerosakkonemataceae, Aerosakkonematales ord. nov., Cyanobacteria) from benthic tropical and subtropical fresh waters, with the description of four new species.</title>
        <authorList>
            <person name="Moretto J.A."/>
            <person name="Berthold D.E."/>
            <person name="Lefler F.W."/>
            <person name="Huang I.-S."/>
            <person name="Laughinghouse H. IV."/>
        </authorList>
    </citation>
    <scope>NUCLEOTIDE SEQUENCE [LARGE SCALE GENOMIC DNA]</scope>
    <source>
        <strain evidence="1 2">BLCC-F154</strain>
    </source>
</reference>
<gene>
    <name evidence="1" type="ORF">ACE1B6_09815</name>
</gene>
<dbReference type="RefSeq" id="WP_413257076.1">
    <property type="nucleotide sequence ID" value="NZ_JBHFNS010000042.1"/>
</dbReference>